<keyword evidence="3" id="KW-0489">Methyltransferase</keyword>
<sequence>MPETETETLTAKDALASLTTKLAERGFDLEQPLTDGDDESAAIVWGRHKGVLTPRLLLLALTPEQWDKARPEHVQSRAWALTPTETAEDAYPVFAIATDGEHERTFDIANHPPHEIDQLPTVQEIGEYKRLKADPTYRWSMRQYERLMNGFNSFHEQVYQTVKDRVNGKNDIILEVAKFLFLESFRLHHPNIEFTHENRKRRFADVFDADYVRANGKAAVAEIQAAFDQFKGHADYVVTDDKGESHPIFDKNVHLQLEQQRNYETLLDLIQNLGPVTDNRGVQIKANGTFADMAADALGRAFDVFLRGNFDSKGGLGIYLTPAPVKQSMLDIAFHDILAETPELLAAYKGDKPVFRYCDPACGTYGFGVVAVGRLQRALAELNLDDVKRKKLFEDHLTYSFCGADSAPVMVTLARVNMALLGAPKARIFYVQNSLTTDQLEPGTFDLICTNPPFGTPKFKKGQHEARERYETEMGEILKRFRTDLEPDGDKTAYTFVAGMGWFPIGKKEVYRYTPTVAGKAMGASPDKKGRWTPISPTSIDPAVLFIDRCLELLKPGGRLIIILPDGVLCNSGERYVREYIMGKKDPVTGEFHGGKAIVKAVVSLPSDTFKLSGTGAKTSYLYLQKRHARPNDPEHFADEPQKDVFMGVADHLGYEVKNNVEDYSKGVPNDLAGITGSYIRGE</sequence>
<gene>
    <name evidence="3" type="ORF">CfE428DRAFT_1284</name>
</gene>
<dbReference type="STRING" id="497964.CfE428DRAFT_1284"/>
<dbReference type="CDD" id="cd02440">
    <property type="entry name" value="AdoMet_MTases"/>
    <property type="match status" value="1"/>
</dbReference>
<dbReference type="Gene3D" id="3.40.50.150">
    <property type="entry name" value="Vaccinia Virus protein VP39"/>
    <property type="match status" value="1"/>
</dbReference>
<keyword evidence="3" id="KW-0808">Transferase</keyword>
<dbReference type="AlphaFoldDB" id="B4CXJ3"/>
<evidence type="ECO:0000256" key="1">
    <source>
        <dbReference type="ARBA" id="ARBA00006594"/>
    </source>
</evidence>
<protein>
    <submittedName>
        <fullName evidence="3">N-6 DNA methylase</fullName>
    </submittedName>
</protein>
<evidence type="ECO:0000313" key="3">
    <source>
        <dbReference type="EMBL" id="EDY20991.1"/>
    </source>
</evidence>
<dbReference type="PRINTS" id="PR00507">
    <property type="entry name" value="N12N6MTFRASE"/>
</dbReference>
<dbReference type="InParanoid" id="B4CXJ3"/>
<name>B4CXJ3_9BACT</name>
<dbReference type="eggNOG" id="COG0286">
    <property type="taxonomic scope" value="Bacteria"/>
</dbReference>
<keyword evidence="4" id="KW-1185">Reference proteome</keyword>
<dbReference type="GO" id="GO:0003677">
    <property type="term" value="F:DNA binding"/>
    <property type="evidence" value="ECO:0007669"/>
    <property type="project" value="InterPro"/>
</dbReference>
<dbReference type="InterPro" id="IPR052916">
    <property type="entry name" value="Type-I_RE_MTase_Subunit"/>
</dbReference>
<dbReference type="EMBL" id="ABVL01000003">
    <property type="protein sequence ID" value="EDY20991.1"/>
    <property type="molecule type" value="Genomic_DNA"/>
</dbReference>
<dbReference type="PANTHER" id="PTHR42998:SF1">
    <property type="entry name" value="TYPE I RESTRICTION ENZYME HINDI METHYLASE SUBUNIT"/>
    <property type="match status" value="1"/>
</dbReference>
<comment type="caution">
    <text evidence="3">The sequence shown here is derived from an EMBL/GenBank/DDBJ whole genome shotgun (WGS) entry which is preliminary data.</text>
</comment>
<dbReference type="Proteomes" id="UP000005824">
    <property type="component" value="Unassembled WGS sequence"/>
</dbReference>
<evidence type="ECO:0000313" key="4">
    <source>
        <dbReference type="Proteomes" id="UP000005824"/>
    </source>
</evidence>
<dbReference type="GO" id="GO:0008170">
    <property type="term" value="F:N-methyltransferase activity"/>
    <property type="evidence" value="ECO:0007669"/>
    <property type="project" value="InterPro"/>
</dbReference>
<dbReference type="InterPro" id="IPR029063">
    <property type="entry name" value="SAM-dependent_MTases_sf"/>
</dbReference>
<dbReference type="Pfam" id="PF02384">
    <property type="entry name" value="N6_Mtase"/>
    <property type="match status" value="2"/>
</dbReference>
<dbReference type="PANTHER" id="PTHR42998">
    <property type="entry name" value="TYPE I RESTRICTION ENZYME HINDVIIP M PROTEIN-RELATED"/>
    <property type="match status" value="1"/>
</dbReference>
<dbReference type="InterPro" id="IPR003356">
    <property type="entry name" value="DNA_methylase_A-5"/>
</dbReference>
<dbReference type="FunCoup" id="B4CXJ3">
    <property type="interactions" value="243"/>
</dbReference>
<comment type="similarity">
    <text evidence="1">Belongs to the N(4)/N(6)-methyltransferase family.</text>
</comment>
<feature type="domain" description="DNA methylase adenine-specific" evidence="2">
    <location>
        <begin position="295"/>
        <end position="473"/>
    </location>
</feature>
<feature type="domain" description="DNA methylase adenine-specific" evidence="2">
    <location>
        <begin position="541"/>
        <end position="644"/>
    </location>
</feature>
<proteinExistence type="inferred from homology"/>
<dbReference type="GO" id="GO:0032259">
    <property type="term" value="P:methylation"/>
    <property type="evidence" value="ECO:0007669"/>
    <property type="project" value="UniProtKB-KW"/>
</dbReference>
<organism evidence="3 4">
    <name type="scientific">Chthoniobacter flavus Ellin428</name>
    <dbReference type="NCBI Taxonomy" id="497964"/>
    <lineage>
        <taxon>Bacteria</taxon>
        <taxon>Pseudomonadati</taxon>
        <taxon>Verrucomicrobiota</taxon>
        <taxon>Spartobacteria</taxon>
        <taxon>Chthoniobacterales</taxon>
        <taxon>Chthoniobacteraceae</taxon>
        <taxon>Chthoniobacter</taxon>
    </lineage>
</organism>
<dbReference type="RefSeq" id="WP_006978610.1">
    <property type="nucleotide sequence ID" value="NZ_ABVL01000003.1"/>
</dbReference>
<evidence type="ECO:0000259" key="2">
    <source>
        <dbReference type="Pfam" id="PF02384"/>
    </source>
</evidence>
<reference evidence="3 4" key="1">
    <citation type="journal article" date="2011" name="J. Bacteriol.">
        <title>Genome sequence of Chthoniobacter flavus Ellin428, an aerobic heterotrophic soil bacterium.</title>
        <authorList>
            <person name="Kant R."/>
            <person name="van Passel M.W."/>
            <person name="Palva A."/>
            <person name="Lucas S."/>
            <person name="Lapidus A."/>
            <person name="Glavina Del Rio T."/>
            <person name="Dalin E."/>
            <person name="Tice H."/>
            <person name="Bruce D."/>
            <person name="Goodwin L."/>
            <person name="Pitluck S."/>
            <person name="Larimer F.W."/>
            <person name="Land M.L."/>
            <person name="Hauser L."/>
            <person name="Sangwan P."/>
            <person name="de Vos W.M."/>
            <person name="Janssen P.H."/>
            <person name="Smidt H."/>
        </authorList>
    </citation>
    <scope>NUCLEOTIDE SEQUENCE [LARGE SCALE GENOMIC DNA]</scope>
    <source>
        <strain evidence="3 4">Ellin428</strain>
    </source>
</reference>
<dbReference type="SUPFAM" id="SSF53335">
    <property type="entry name" value="S-adenosyl-L-methionine-dependent methyltransferases"/>
    <property type="match status" value="1"/>
</dbReference>
<accession>B4CXJ3</accession>